<gene>
    <name evidence="1" type="ORF">S06H3_20551</name>
</gene>
<proteinExistence type="predicted"/>
<sequence length="58" mass="6543">YAKGAVLPLVNDLYQVQADYISENGRYSPPSDIKTQMVRSGFPGGLWGSEFWNNYVWG</sequence>
<dbReference type="EMBL" id="BARV01010657">
    <property type="protein sequence ID" value="GAI14913.1"/>
    <property type="molecule type" value="Genomic_DNA"/>
</dbReference>
<reference evidence="1" key="1">
    <citation type="journal article" date="2014" name="Front. Microbiol.">
        <title>High frequency of phylogenetically diverse reductive dehalogenase-homologous genes in deep subseafloor sedimentary metagenomes.</title>
        <authorList>
            <person name="Kawai M."/>
            <person name="Futagami T."/>
            <person name="Toyoda A."/>
            <person name="Takaki Y."/>
            <person name="Nishi S."/>
            <person name="Hori S."/>
            <person name="Arai W."/>
            <person name="Tsubouchi T."/>
            <person name="Morono Y."/>
            <person name="Uchiyama I."/>
            <person name="Ito T."/>
            <person name="Fujiyama A."/>
            <person name="Inagaki F."/>
            <person name="Takami H."/>
        </authorList>
    </citation>
    <scope>NUCLEOTIDE SEQUENCE</scope>
    <source>
        <strain evidence="1">Expedition CK06-06</strain>
    </source>
</reference>
<name>X1L7C0_9ZZZZ</name>
<evidence type="ECO:0000313" key="1">
    <source>
        <dbReference type="EMBL" id="GAI14913.1"/>
    </source>
</evidence>
<comment type="caution">
    <text evidence="1">The sequence shown here is derived from an EMBL/GenBank/DDBJ whole genome shotgun (WGS) entry which is preliminary data.</text>
</comment>
<accession>X1L7C0</accession>
<organism evidence="1">
    <name type="scientific">marine sediment metagenome</name>
    <dbReference type="NCBI Taxonomy" id="412755"/>
    <lineage>
        <taxon>unclassified sequences</taxon>
        <taxon>metagenomes</taxon>
        <taxon>ecological metagenomes</taxon>
    </lineage>
</organism>
<feature type="non-terminal residue" evidence="1">
    <location>
        <position position="1"/>
    </location>
</feature>
<protein>
    <submittedName>
        <fullName evidence="1">Uncharacterized protein</fullName>
    </submittedName>
</protein>
<dbReference type="AlphaFoldDB" id="X1L7C0"/>